<evidence type="ECO:0000256" key="2">
    <source>
        <dbReference type="ARBA" id="ARBA00004950"/>
    </source>
</evidence>
<evidence type="ECO:0000256" key="8">
    <source>
        <dbReference type="ARBA" id="ARBA00023002"/>
    </source>
</evidence>
<evidence type="ECO:0000256" key="7">
    <source>
        <dbReference type="ARBA" id="ARBA00022827"/>
    </source>
</evidence>
<evidence type="ECO:0000256" key="10">
    <source>
        <dbReference type="NCBIfam" id="TIGR00551"/>
    </source>
</evidence>
<evidence type="ECO:0000256" key="11">
    <source>
        <dbReference type="RuleBase" id="RU362049"/>
    </source>
</evidence>
<dbReference type="GO" id="GO:0005737">
    <property type="term" value="C:cytoplasm"/>
    <property type="evidence" value="ECO:0007669"/>
    <property type="project" value="UniProtKB-SubCell"/>
</dbReference>
<dbReference type="Gene3D" id="3.90.700.10">
    <property type="entry name" value="Succinate dehydrogenase/fumarate reductase flavoprotein, catalytic domain"/>
    <property type="match status" value="1"/>
</dbReference>
<feature type="domain" description="FAD-dependent oxidoreductase 2 FAD-binding" evidence="12">
    <location>
        <begin position="7"/>
        <end position="395"/>
    </location>
</feature>
<accession>A0AA94F3F0</accession>
<dbReference type="SUPFAM" id="SSF51905">
    <property type="entry name" value="FAD/NAD(P)-binding domain"/>
    <property type="match status" value="1"/>
</dbReference>
<dbReference type="Gene3D" id="3.50.50.60">
    <property type="entry name" value="FAD/NAD(P)-binding domain"/>
    <property type="match status" value="1"/>
</dbReference>
<comment type="subcellular location">
    <subcellularLocation>
        <location evidence="11">Cytoplasm</location>
    </subcellularLocation>
</comment>
<dbReference type="PRINTS" id="PR00368">
    <property type="entry name" value="FADPNR"/>
</dbReference>
<dbReference type="InterPro" id="IPR027477">
    <property type="entry name" value="Succ_DH/fumarate_Rdtase_cat_sf"/>
</dbReference>
<protein>
    <recommendedName>
        <fullName evidence="4 10">L-aspartate oxidase</fullName>
        <ecNumber evidence="4 10">1.4.3.16</ecNumber>
    </recommendedName>
</protein>
<evidence type="ECO:0000256" key="1">
    <source>
        <dbReference type="ARBA" id="ARBA00001974"/>
    </source>
</evidence>
<evidence type="ECO:0000256" key="4">
    <source>
        <dbReference type="ARBA" id="ARBA00012173"/>
    </source>
</evidence>
<dbReference type="AlphaFoldDB" id="A0AA94F3F0"/>
<gene>
    <name evidence="13" type="primary">nadB</name>
    <name evidence="13" type="ORF">EJB19_08405</name>
</gene>
<comment type="function">
    <text evidence="11">Catalyzes the oxidation of L-aspartate to iminoaspartate.</text>
</comment>
<comment type="pathway">
    <text evidence="2 11">Cofactor biosynthesis; NAD(+) biosynthesis; iminoaspartate from L-aspartate (oxidase route): step 1/1.</text>
</comment>
<evidence type="ECO:0000313" key="13">
    <source>
        <dbReference type="EMBL" id="RVU88206.1"/>
    </source>
</evidence>
<organism evidence="13">
    <name type="scientific">Flavobacterium columnare</name>
    <dbReference type="NCBI Taxonomy" id="996"/>
    <lineage>
        <taxon>Bacteria</taxon>
        <taxon>Pseudomonadati</taxon>
        <taxon>Bacteroidota</taxon>
        <taxon>Flavobacteriia</taxon>
        <taxon>Flavobacteriales</taxon>
        <taxon>Flavobacteriaceae</taxon>
        <taxon>Flavobacterium</taxon>
    </lineage>
</organism>
<dbReference type="SUPFAM" id="SSF46977">
    <property type="entry name" value="Succinate dehydrogenase/fumarate reductase flavoprotein C-terminal domain"/>
    <property type="match status" value="1"/>
</dbReference>
<dbReference type="RefSeq" id="WP_081078379.1">
    <property type="nucleotide sequence ID" value="NZ_RWGX02000016.1"/>
</dbReference>
<evidence type="ECO:0000256" key="3">
    <source>
        <dbReference type="ARBA" id="ARBA00008562"/>
    </source>
</evidence>
<comment type="cofactor">
    <cofactor evidence="1 11">
        <name>FAD</name>
        <dbReference type="ChEBI" id="CHEBI:57692"/>
    </cofactor>
</comment>
<comment type="similarity">
    <text evidence="3 11">Belongs to the FAD-dependent oxidoreductase 2 family. NadB subfamily.</text>
</comment>
<dbReference type="EC" id="1.4.3.16" evidence="4 10"/>
<dbReference type="SUPFAM" id="SSF56425">
    <property type="entry name" value="Succinate dehydrogenase/fumarate reductase flavoprotein, catalytic domain"/>
    <property type="match status" value="1"/>
</dbReference>
<dbReference type="GO" id="GO:0009435">
    <property type="term" value="P:NAD+ biosynthetic process"/>
    <property type="evidence" value="ECO:0007669"/>
    <property type="project" value="InterPro"/>
</dbReference>
<sequence>MSIFKTDFLILGSGVAGLSTAIKLAKALPNKKITIATKDTKEESNTKYAQGGIAAVWDQEDTFESHIEDTLKAGDYENDLNTVKLVIENAPNRLQELIQWGAEFDLNRNNQYDLGKEGGHSVNRILHHKDITGYEIQTTLLKQIDNLPNIEFLSHHFAIELITEHHFTNIKIEVGQENIHCYGAYILNEKTSSINTYLAYKTILATGGSGQTYATTTNPIIATGDGIGMAFRAKAVIEDMQYIQFHPTALYEPGKSPAFLISEAVRGFGAYLRNQSNERFMLRYDQRAELASRDIVSRAINMEINISGNECVYLDCTHLDQQNFYNHFPNIVKKCQNIGIDVSKNYIPVLPAMHYMCGGVKVNKLGHTSIHNLYANGEVANTGLHGANRLASNSLLEALVFGHIIAKDIITNRNHLKTHLPEIPQWNSEGTVAPKELILISHNKKSVQNIMNDLVGIVRSNQRLERALDHLHYLYEDTEKLFKKVTLSPQICELRNINATAYLIVKHSLESRKNKGAFYNLDLH</sequence>
<comment type="caution">
    <text evidence="13">The sequence shown here is derived from an EMBL/GenBank/DDBJ whole genome shotgun (WGS) entry which is preliminary data.</text>
</comment>
<proteinExistence type="inferred from homology"/>
<keyword evidence="5 11" id="KW-0285">Flavoprotein</keyword>
<name>A0AA94F3F0_9FLAO</name>
<dbReference type="InterPro" id="IPR003953">
    <property type="entry name" value="FAD-dep_OxRdtase_2_FAD-bd"/>
</dbReference>
<dbReference type="InterPro" id="IPR037099">
    <property type="entry name" value="Fum_R/Succ_DH_flav-like_C_sf"/>
</dbReference>
<reference evidence="13" key="1">
    <citation type="submission" date="2018-12" db="EMBL/GenBank/DDBJ databases">
        <title>Draft genome sequence of Flaovobacterium columnare BGFS27 isolated from channel catfish in Alabama.</title>
        <authorList>
            <person name="Cai W."/>
            <person name="Arias C."/>
        </authorList>
    </citation>
    <scope>NUCLEOTIDE SEQUENCE [LARGE SCALE GENOMIC DNA]</scope>
    <source>
        <strain evidence="13">BGFS27</strain>
    </source>
</reference>
<dbReference type="GO" id="GO:0008734">
    <property type="term" value="F:L-aspartate oxidase activity"/>
    <property type="evidence" value="ECO:0007669"/>
    <property type="project" value="UniProtKB-UniRule"/>
</dbReference>
<dbReference type="PANTHER" id="PTHR42716:SF2">
    <property type="entry name" value="L-ASPARTATE OXIDASE, CHLOROPLASTIC"/>
    <property type="match status" value="1"/>
</dbReference>
<dbReference type="PANTHER" id="PTHR42716">
    <property type="entry name" value="L-ASPARTATE OXIDASE"/>
    <property type="match status" value="1"/>
</dbReference>
<evidence type="ECO:0000256" key="5">
    <source>
        <dbReference type="ARBA" id="ARBA00022630"/>
    </source>
</evidence>
<keyword evidence="8 11" id="KW-0560">Oxidoreductase</keyword>
<keyword evidence="6 11" id="KW-0662">Pyridine nucleotide biosynthesis</keyword>
<evidence type="ECO:0000256" key="9">
    <source>
        <dbReference type="ARBA" id="ARBA00048305"/>
    </source>
</evidence>
<dbReference type="EMBL" id="RWGX01000004">
    <property type="protein sequence ID" value="RVU88206.1"/>
    <property type="molecule type" value="Genomic_DNA"/>
</dbReference>
<dbReference type="FunFam" id="3.90.700.10:FF:000002">
    <property type="entry name" value="L-aspartate oxidase"/>
    <property type="match status" value="1"/>
</dbReference>
<evidence type="ECO:0000259" key="12">
    <source>
        <dbReference type="Pfam" id="PF00890"/>
    </source>
</evidence>
<dbReference type="Gene3D" id="1.20.58.100">
    <property type="entry name" value="Fumarate reductase/succinate dehydrogenase flavoprotein-like, C-terminal domain"/>
    <property type="match status" value="1"/>
</dbReference>
<dbReference type="InterPro" id="IPR005288">
    <property type="entry name" value="NadB"/>
</dbReference>
<evidence type="ECO:0000256" key="6">
    <source>
        <dbReference type="ARBA" id="ARBA00022642"/>
    </source>
</evidence>
<comment type="catalytic activity">
    <reaction evidence="9">
        <text>L-aspartate + O2 = iminosuccinate + H2O2</text>
        <dbReference type="Rhea" id="RHEA:25876"/>
        <dbReference type="ChEBI" id="CHEBI:15379"/>
        <dbReference type="ChEBI" id="CHEBI:16240"/>
        <dbReference type="ChEBI" id="CHEBI:29991"/>
        <dbReference type="ChEBI" id="CHEBI:77875"/>
        <dbReference type="EC" id="1.4.3.16"/>
    </reaction>
    <physiologicalReaction direction="left-to-right" evidence="9">
        <dbReference type="Rhea" id="RHEA:25877"/>
    </physiologicalReaction>
</comment>
<dbReference type="Pfam" id="PF00890">
    <property type="entry name" value="FAD_binding_2"/>
    <property type="match status" value="1"/>
</dbReference>
<dbReference type="GeneID" id="56894645"/>
<keyword evidence="7 11" id="KW-0274">FAD</keyword>
<dbReference type="InterPro" id="IPR036188">
    <property type="entry name" value="FAD/NAD-bd_sf"/>
</dbReference>
<dbReference type="NCBIfam" id="TIGR00551">
    <property type="entry name" value="nadB"/>
    <property type="match status" value="1"/>
</dbReference>